<accession>A0A238LJ61</accession>
<dbReference type="AlphaFoldDB" id="A0A238LJ61"/>
<dbReference type="SUPFAM" id="SSF51905">
    <property type="entry name" value="FAD/NAD(P)-binding domain"/>
    <property type="match status" value="1"/>
</dbReference>
<keyword evidence="8" id="KW-1185">Reference proteome</keyword>
<evidence type="ECO:0000313" key="7">
    <source>
        <dbReference type="EMBL" id="SMY09658.1"/>
    </source>
</evidence>
<organism evidence="7 8">
    <name type="scientific">Flavimaricola marinus</name>
    <dbReference type="NCBI Taxonomy" id="1819565"/>
    <lineage>
        <taxon>Bacteria</taxon>
        <taxon>Pseudomonadati</taxon>
        <taxon>Pseudomonadota</taxon>
        <taxon>Alphaproteobacteria</taxon>
        <taxon>Rhodobacterales</taxon>
        <taxon>Paracoccaceae</taxon>
        <taxon>Flavimaricola</taxon>
    </lineage>
</organism>
<dbReference type="PANTHER" id="PTHR13789">
    <property type="entry name" value="MONOOXYGENASE"/>
    <property type="match status" value="1"/>
</dbReference>
<dbReference type="GO" id="GO:0018669">
    <property type="term" value="F:3-hydroxybenzoate 6-monooxygenase activity"/>
    <property type="evidence" value="ECO:0007669"/>
    <property type="project" value="UniProtKB-EC"/>
</dbReference>
<dbReference type="GO" id="GO:0071949">
    <property type="term" value="F:FAD binding"/>
    <property type="evidence" value="ECO:0007669"/>
    <property type="project" value="InterPro"/>
</dbReference>
<dbReference type="InterPro" id="IPR002938">
    <property type="entry name" value="FAD-bd"/>
</dbReference>
<name>A0A238LJ61_9RHOB</name>
<dbReference type="Gene3D" id="3.50.50.60">
    <property type="entry name" value="FAD/NAD(P)-binding domain"/>
    <property type="match status" value="1"/>
</dbReference>
<evidence type="ECO:0000256" key="2">
    <source>
        <dbReference type="ARBA" id="ARBA00022630"/>
    </source>
</evidence>
<proteinExistence type="predicted"/>
<dbReference type="SUPFAM" id="SSF54373">
    <property type="entry name" value="FAD-linked reductases, C-terminal domain"/>
    <property type="match status" value="1"/>
</dbReference>
<reference evidence="7 8" key="1">
    <citation type="submission" date="2017-05" db="EMBL/GenBank/DDBJ databases">
        <authorList>
            <person name="Song R."/>
            <person name="Chenine A.L."/>
            <person name="Ruprecht R.M."/>
        </authorList>
    </citation>
    <scope>NUCLEOTIDE SEQUENCE [LARGE SCALE GENOMIC DNA]</scope>
    <source>
        <strain evidence="7 8">CECT 8899</strain>
    </source>
</reference>
<evidence type="ECO:0000259" key="6">
    <source>
        <dbReference type="Pfam" id="PF01494"/>
    </source>
</evidence>
<dbReference type="Pfam" id="PF01494">
    <property type="entry name" value="FAD_binding_3"/>
    <property type="match status" value="1"/>
</dbReference>
<protein>
    <submittedName>
        <fullName evidence="7">3-hydroxybenzoate 6-hydroxylase 1</fullName>
        <ecNumber evidence="7">1.14.13.24</ecNumber>
    </submittedName>
</protein>
<dbReference type="PRINTS" id="PR00420">
    <property type="entry name" value="RNGMNOXGNASE"/>
</dbReference>
<dbReference type="InterPro" id="IPR050493">
    <property type="entry name" value="FAD-dep_Monooxygenase_BioMet"/>
</dbReference>
<feature type="domain" description="FAD-binding" evidence="6">
    <location>
        <begin position="12"/>
        <end position="339"/>
    </location>
</feature>
<evidence type="ECO:0000256" key="4">
    <source>
        <dbReference type="ARBA" id="ARBA00023002"/>
    </source>
</evidence>
<evidence type="ECO:0000313" key="8">
    <source>
        <dbReference type="Proteomes" id="UP000201613"/>
    </source>
</evidence>
<sequence>MRLGQANTGRRVTVVGAGIGGLTTALTFAQSGAEVTVLEQAPALTEVGAGVQISPNGMAVLRGLGLGPKAEATSIQAQKLAPTDALTGRTLAYLDVSTDDYHFFYRPDLIDLLAQGCADAGVRIRTGFRVTTGEDGIDLGSDDDAPDLIVGADGLHSNFRPLLNGSDAPFFTGQVAWRATIHKPDAPAIARVWMAPGRHVVTYPLRGDRLNIIAVREQASWTPDGWHMPDAPEAMQAAFSMCGDELRGILADVSETRLWGLFRHPVAEHWHGRAGTGQTIAILGDAAHPTLPFLAQGANLAIEDGWVLAANCSQSSDLDGALTRYQDSRRPRVSRAIKAANGNGANFHLSGASRVAAHTVLRIVGKVAPSLLQSRLNWIYRHDVTAD</sequence>
<keyword evidence="2" id="KW-0285">Flavoprotein</keyword>
<evidence type="ECO:0000256" key="5">
    <source>
        <dbReference type="ARBA" id="ARBA00023033"/>
    </source>
</evidence>
<keyword evidence="5" id="KW-0503">Monooxygenase</keyword>
<gene>
    <name evidence="7" type="primary">xlnD_3</name>
    <name evidence="7" type="ORF">LOM8899_03830</name>
</gene>
<evidence type="ECO:0000256" key="1">
    <source>
        <dbReference type="ARBA" id="ARBA00001974"/>
    </source>
</evidence>
<evidence type="ECO:0000256" key="3">
    <source>
        <dbReference type="ARBA" id="ARBA00022827"/>
    </source>
</evidence>
<dbReference type="Proteomes" id="UP000201613">
    <property type="component" value="Unassembled WGS sequence"/>
</dbReference>
<comment type="cofactor">
    <cofactor evidence="1">
        <name>FAD</name>
        <dbReference type="ChEBI" id="CHEBI:57692"/>
    </cofactor>
</comment>
<dbReference type="EMBL" id="FXZK01000011">
    <property type="protein sequence ID" value="SMY09658.1"/>
    <property type="molecule type" value="Genomic_DNA"/>
</dbReference>
<dbReference type="RefSeq" id="WP_093993838.1">
    <property type="nucleotide sequence ID" value="NZ_FXZK01000011.1"/>
</dbReference>
<keyword evidence="3" id="KW-0274">FAD</keyword>
<keyword evidence="4 7" id="KW-0560">Oxidoreductase</keyword>
<dbReference type="EC" id="1.14.13.24" evidence="7"/>
<dbReference type="OrthoDB" id="4230779at2"/>
<dbReference type="InterPro" id="IPR036188">
    <property type="entry name" value="FAD/NAD-bd_sf"/>
</dbReference>
<dbReference type="PANTHER" id="PTHR13789:SF318">
    <property type="entry name" value="GERANYLGERANYL DIPHOSPHATE REDUCTASE"/>
    <property type="match status" value="1"/>
</dbReference>